<dbReference type="SUPFAM" id="SSF53300">
    <property type="entry name" value="vWA-like"/>
    <property type="match status" value="1"/>
</dbReference>
<dbReference type="PANTHER" id="PTHR33608:SF7">
    <property type="entry name" value="DUF58 DOMAIN-CONTAINING PROTEIN"/>
    <property type="match status" value="1"/>
</dbReference>
<dbReference type="Proteomes" id="UP000676428">
    <property type="component" value="Chromosome"/>
</dbReference>
<feature type="domain" description="DUF58" evidence="1">
    <location>
        <begin position="55"/>
        <end position="197"/>
    </location>
</feature>
<name>A0ABX8DAV3_9GAMM</name>
<dbReference type="PANTHER" id="PTHR33608">
    <property type="entry name" value="BLL2464 PROTEIN"/>
    <property type="match status" value="1"/>
</dbReference>
<keyword evidence="3" id="KW-1185">Reference proteome</keyword>
<evidence type="ECO:0000313" key="2">
    <source>
        <dbReference type="EMBL" id="QVK21984.1"/>
    </source>
</evidence>
<reference evidence="2 3" key="1">
    <citation type="journal article" date="2012" name="Int. J. Syst. Evol. Microbiol.">
        <title>Shewanella dokdonensis sp. nov., isolated from seawater.</title>
        <authorList>
            <person name="Sung H.R."/>
            <person name="Yoon J.H."/>
            <person name="Ghim S.Y."/>
        </authorList>
    </citation>
    <scope>NUCLEOTIDE SEQUENCE [LARGE SCALE GENOMIC DNA]</scope>
    <source>
        <strain evidence="2 3">DSM 23626</strain>
    </source>
</reference>
<protein>
    <submittedName>
        <fullName evidence="2">DUF58 domain-containing protein</fullName>
    </submittedName>
</protein>
<dbReference type="InterPro" id="IPR002881">
    <property type="entry name" value="DUF58"/>
</dbReference>
<gene>
    <name evidence="2" type="ORF">KHX94_10830</name>
</gene>
<accession>A0ABX8DAV3</accession>
<dbReference type="RefSeq" id="WP_213680644.1">
    <property type="nucleotide sequence ID" value="NZ_CP074572.1"/>
</dbReference>
<evidence type="ECO:0000313" key="3">
    <source>
        <dbReference type="Proteomes" id="UP000676428"/>
    </source>
</evidence>
<dbReference type="EMBL" id="CP074572">
    <property type="protein sequence ID" value="QVK21984.1"/>
    <property type="molecule type" value="Genomic_DNA"/>
</dbReference>
<sequence>MAIDRQVIDPQMLFDPELLSRIEHLTLSVRNVQLGGRLAEQRTRARGQGLEFADFKPYVAGDDLRAIDWNSYRRLGKVFVRLFEEPQAMPVYFLVDLSASMFSEAQSPRIHAALRCAMALSAIVLSQHDSVAVFALGQQAAQIQRSLSGRGSLPRLAQQLSQVQMLPEANLAAAVQQFASMPLRRGLVVLLSDFLVPKAYPLWRMRWTLCPTLNCWCN</sequence>
<proteinExistence type="predicted"/>
<organism evidence="2 3">
    <name type="scientific">Shewanella dokdonensis</name>
    <dbReference type="NCBI Taxonomy" id="712036"/>
    <lineage>
        <taxon>Bacteria</taxon>
        <taxon>Pseudomonadati</taxon>
        <taxon>Pseudomonadota</taxon>
        <taxon>Gammaproteobacteria</taxon>
        <taxon>Alteromonadales</taxon>
        <taxon>Shewanellaceae</taxon>
        <taxon>Shewanella</taxon>
    </lineage>
</organism>
<dbReference type="InterPro" id="IPR036465">
    <property type="entry name" value="vWFA_dom_sf"/>
</dbReference>
<dbReference type="Pfam" id="PF01882">
    <property type="entry name" value="DUF58"/>
    <property type="match status" value="1"/>
</dbReference>
<evidence type="ECO:0000259" key="1">
    <source>
        <dbReference type="Pfam" id="PF01882"/>
    </source>
</evidence>